<dbReference type="PROSITE" id="PS50887">
    <property type="entry name" value="GGDEF"/>
    <property type="match status" value="1"/>
</dbReference>
<dbReference type="Gene3D" id="3.30.70.270">
    <property type="match status" value="1"/>
</dbReference>
<dbReference type="GO" id="GO:0007165">
    <property type="term" value="P:signal transduction"/>
    <property type="evidence" value="ECO:0007669"/>
    <property type="project" value="InterPro"/>
</dbReference>
<dbReference type="EMBL" id="FOGD01000002">
    <property type="protein sequence ID" value="SEQ62202.1"/>
    <property type="molecule type" value="Genomic_DNA"/>
</dbReference>
<evidence type="ECO:0000313" key="7">
    <source>
        <dbReference type="Proteomes" id="UP000199766"/>
    </source>
</evidence>
<dbReference type="CDD" id="cd06225">
    <property type="entry name" value="HAMP"/>
    <property type="match status" value="1"/>
</dbReference>
<evidence type="ECO:0000256" key="3">
    <source>
        <dbReference type="SAM" id="Phobius"/>
    </source>
</evidence>
<dbReference type="RefSeq" id="WP_091453315.1">
    <property type="nucleotide sequence ID" value="NZ_FOGD01000002.1"/>
</dbReference>
<dbReference type="GO" id="GO:0052621">
    <property type="term" value="F:diguanylate cyclase activity"/>
    <property type="evidence" value="ECO:0007669"/>
    <property type="project" value="UniProtKB-EC"/>
</dbReference>
<keyword evidence="3" id="KW-0472">Membrane</keyword>
<dbReference type="InterPro" id="IPR000160">
    <property type="entry name" value="GGDEF_dom"/>
</dbReference>
<evidence type="ECO:0000259" key="4">
    <source>
        <dbReference type="PROSITE" id="PS50885"/>
    </source>
</evidence>
<evidence type="ECO:0000313" key="6">
    <source>
        <dbReference type="EMBL" id="SEQ62202.1"/>
    </source>
</evidence>
<dbReference type="NCBIfam" id="TIGR00254">
    <property type="entry name" value="GGDEF"/>
    <property type="match status" value="1"/>
</dbReference>
<evidence type="ECO:0000256" key="1">
    <source>
        <dbReference type="ARBA" id="ARBA00012528"/>
    </source>
</evidence>
<feature type="transmembrane region" description="Helical" evidence="3">
    <location>
        <begin position="12"/>
        <end position="33"/>
    </location>
</feature>
<dbReference type="GO" id="GO:0043709">
    <property type="term" value="P:cell adhesion involved in single-species biofilm formation"/>
    <property type="evidence" value="ECO:0007669"/>
    <property type="project" value="TreeGrafter"/>
</dbReference>
<feature type="domain" description="HAMP" evidence="4">
    <location>
        <begin position="385"/>
        <end position="439"/>
    </location>
</feature>
<dbReference type="PANTHER" id="PTHR45138">
    <property type="entry name" value="REGULATORY COMPONENTS OF SENSORY TRANSDUCTION SYSTEM"/>
    <property type="match status" value="1"/>
</dbReference>
<dbReference type="InterPro" id="IPR050469">
    <property type="entry name" value="Diguanylate_Cyclase"/>
</dbReference>
<dbReference type="Gene3D" id="6.10.340.10">
    <property type="match status" value="1"/>
</dbReference>
<dbReference type="STRING" id="180197.SAMN02982919_00822"/>
<dbReference type="CDD" id="cd01949">
    <property type="entry name" value="GGDEF"/>
    <property type="match status" value="1"/>
</dbReference>
<name>A0A1H9HIZ1_9BURK</name>
<reference evidence="6 7" key="1">
    <citation type="submission" date="2016-10" db="EMBL/GenBank/DDBJ databases">
        <authorList>
            <person name="de Groot N.N."/>
        </authorList>
    </citation>
    <scope>NUCLEOTIDE SEQUENCE [LARGE SCALE GENOMIC DNA]</scope>
    <source>
        <strain evidence="6 7">ATCC 35958</strain>
    </source>
</reference>
<dbReference type="SUPFAM" id="SSF158472">
    <property type="entry name" value="HAMP domain-like"/>
    <property type="match status" value="1"/>
</dbReference>
<gene>
    <name evidence="6" type="ORF">SAMN02982919_00822</name>
</gene>
<keyword evidence="7" id="KW-1185">Reference proteome</keyword>
<organism evidence="6 7">
    <name type="scientific">Giesbergeria anulus</name>
    <dbReference type="NCBI Taxonomy" id="180197"/>
    <lineage>
        <taxon>Bacteria</taxon>
        <taxon>Pseudomonadati</taxon>
        <taxon>Pseudomonadota</taxon>
        <taxon>Betaproteobacteria</taxon>
        <taxon>Burkholderiales</taxon>
        <taxon>Comamonadaceae</taxon>
        <taxon>Giesbergeria</taxon>
    </lineage>
</organism>
<sequence length="627" mass="69871">MDLRHSLAGRTLRLAVLRISMVVVCASVISYVLNRSLIEDAVRAQLLLSTEKTIQRESLPFREIRELQQNFLAEFQAIDRDPLQRLALVRSFDDIFYRHDDGSYTQRPGLFEGQPLGDGRRFAHMSATYAPDIPPSDDVKARFVLSYLLSHKYGSVTQGRLFNFYGVLPEKGFPIYQAADIAKVFSYSGPQALQLETYEFYTRGFTSSKSDTFLTRMYFDSSNNAWMTTMATPDVVEANGQHRILACVDILLDDLMERLARPSIEGAYSTLFLADAEGTLMFHPQQMEAIKQTEGKASIQSLHLGAYHPLLHTGGQLEPGKVVLVDTPDDIVAVGRIPETPTILTIHYPRALMQPAILQNLAVVAALGLVTLLVEVFLLRSILQNQVTRPLQRLMRATRAVGATAELEKYDLPVQSEDEIGELARDFTRMSERIYEAHERLESMVQQRTLALEEANQKLAALSITDSLTGLANRRHFDKVLGEEWGRAMRSGSYIMLAMLDVDWFKKYNDHYGHQAGDECLRCVAHSIQAHASRVGDLVARYGGEEFVLIVTSTNPDGAQALVQSICQAVQALQLPHLLSPFGVVTVTIGMAATVPLPSDQPTDLLQQADAALYRAKEAGRNQVVQA</sequence>
<feature type="domain" description="GGDEF" evidence="5">
    <location>
        <begin position="493"/>
        <end position="627"/>
    </location>
</feature>
<dbReference type="GO" id="GO:1902201">
    <property type="term" value="P:negative regulation of bacterial-type flagellum-dependent cell motility"/>
    <property type="evidence" value="ECO:0007669"/>
    <property type="project" value="TreeGrafter"/>
</dbReference>
<dbReference type="SMART" id="SM00267">
    <property type="entry name" value="GGDEF"/>
    <property type="match status" value="1"/>
</dbReference>
<dbReference type="Pfam" id="PF00672">
    <property type="entry name" value="HAMP"/>
    <property type="match status" value="1"/>
</dbReference>
<dbReference type="SUPFAM" id="SSF55073">
    <property type="entry name" value="Nucleotide cyclase"/>
    <property type="match status" value="1"/>
</dbReference>
<keyword evidence="3" id="KW-1133">Transmembrane helix</keyword>
<dbReference type="PANTHER" id="PTHR45138:SF9">
    <property type="entry name" value="DIGUANYLATE CYCLASE DGCM-RELATED"/>
    <property type="match status" value="1"/>
</dbReference>
<proteinExistence type="predicted"/>
<dbReference type="OrthoDB" id="9814866at2"/>
<dbReference type="GO" id="GO:0005886">
    <property type="term" value="C:plasma membrane"/>
    <property type="evidence" value="ECO:0007669"/>
    <property type="project" value="TreeGrafter"/>
</dbReference>
<dbReference type="Pfam" id="PF00990">
    <property type="entry name" value="GGDEF"/>
    <property type="match status" value="1"/>
</dbReference>
<protein>
    <recommendedName>
        <fullName evidence="1">diguanylate cyclase</fullName>
        <ecNumber evidence="1">2.7.7.65</ecNumber>
    </recommendedName>
</protein>
<evidence type="ECO:0000259" key="5">
    <source>
        <dbReference type="PROSITE" id="PS50887"/>
    </source>
</evidence>
<evidence type="ECO:0000256" key="2">
    <source>
        <dbReference type="ARBA" id="ARBA00034247"/>
    </source>
</evidence>
<dbReference type="Proteomes" id="UP000199766">
    <property type="component" value="Unassembled WGS sequence"/>
</dbReference>
<dbReference type="InterPro" id="IPR043128">
    <property type="entry name" value="Rev_trsase/Diguanyl_cyclase"/>
</dbReference>
<dbReference type="FunFam" id="3.30.70.270:FF:000001">
    <property type="entry name" value="Diguanylate cyclase domain protein"/>
    <property type="match status" value="1"/>
</dbReference>
<feature type="transmembrane region" description="Helical" evidence="3">
    <location>
        <begin position="361"/>
        <end position="383"/>
    </location>
</feature>
<dbReference type="AlphaFoldDB" id="A0A1H9HIZ1"/>
<dbReference type="InterPro" id="IPR029787">
    <property type="entry name" value="Nucleotide_cyclase"/>
</dbReference>
<comment type="catalytic activity">
    <reaction evidence="2">
        <text>2 GTP = 3',3'-c-di-GMP + 2 diphosphate</text>
        <dbReference type="Rhea" id="RHEA:24898"/>
        <dbReference type="ChEBI" id="CHEBI:33019"/>
        <dbReference type="ChEBI" id="CHEBI:37565"/>
        <dbReference type="ChEBI" id="CHEBI:58805"/>
        <dbReference type="EC" id="2.7.7.65"/>
    </reaction>
</comment>
<dbReference type="EC" id="2.7.7.65" evidence="1"/>
<accession>A0A1H9HIZ1</accession>
<dbReference type="SMART" id="SM00304">
    <property type="entry name" value="HAMP"/>
    <property type="match status" value="1"/>
</dbReference>
<dbReference type="InterPro" id="IPR003660">
    <property type="entry name" value="HAMP_dom"/>
</dbReference>
<dbReference type="PROSITE" id="PS50885">
    <property type="entry name" value="HAMP"/>
    <property type="match status" value="1"/>
</dbReference>
<keyword evidence="3" id="KW-0812">Transmembrane</keyword>